<evidence type="ECO:0000313" key="3">
    <source>
        <dbReference type="Proteomes" id="UP000279384"/>
    </source>
</evidence>
<dbReference type="Proteomes" id="UP000279384">
    <property type="component" value="Unassembled WGS sequence"/>
</dbReference>
<comment type="caution">
    <text evidence="2">The sequence shown here is derived from an EMBL/GenBank/DDBJ whole genome shotgun (WGS) entry which is preliminary data.</text>
</comment>
<dbReference type="RefSeq" id="WP_047967609.1">
    <property type="nucleotide sequence ID" value="NZ_JAQQKY010000001.1"/>
</dbReference>
<reference evidence="2 3" key="1">
    <citation type="submission" date="2018-10" db="EMBL/GenBank/DDBJ databases">
        <title>Genomic Encyclopedia of Type Strains, Phase IV (KMG-IV): sequencing the most valuable type-strain genomes for metagenomic binning, comparative biology and taxonomic classification.</title>
        <authorList>
            <person name="Goeker M."/>
        </authorList>
    </citation>
    <scope>NUCLEOTIDE SEQUENCE [LARGE SCALE GENOMIC DNA]</scope>
    <source>
        <strain evidence="2 3">DSM 3303</strain>
    </source>
</reference>
<name>A0A495AW73_VOGIN</name>
<dbReference type="Proteomes" id="UP001221566">
    <property type="component" value="Unassembled WGS sequence"/>
</dbReference>
<evidence type="ECO:0008006" key="5">
    <source>
        <dbReference type="Google" id="ProtNLM"/>
    </source>
</evidence>
<reference evidence="1 4" key="2">
    <citation type="submission" date="2023-01" db="EMBL/GenBank/DDBJ databases">
        <title>Novel species of the genus Vogesella isolated from rivers.</title>
        <authorList>
            <person name="Lu H."/>
        </authorList>
    </citation>
    <scope>NUCLEOTIDE SEQUENCE [LARGE SCALE GENOMIC DNA]</scope>
    <source>
        <strain evidence="1 4">SH7W</strain>
    </source>
</reference>
<evidence type="ECO:0000313" key="2">
    <source>
        <dbReference type="EMBL" id="RKQ52978.1"/>
    </source>
</evidence>
<accession>A0A495AW73</accession>
<proteinExistence type="predicted"/>
<dbReference type="PROSITE" id="PS51257">
    <property type="entry name" value="PROKAR_LIPOPROTEIN"/>
    <property type="match status" value="1"/>
</dbReference>
<sequence>MRAVIVVLLASLGLAACSEQQTAKLQQDASAAIGGVHQVVADSSAPLGALRQQAGQLAQDASAALGVATRVGKAAAVLDPELGQQLDEARQQVDAVKEAASALKP</sequence>
<dbReference type="EMBL" id="RBID01000020">
    <property type="protein sequence ID" value="RKQ52978.1"/>
    <property type="molecule type" value="Genomic_DNA"/>
</dbReference>
<gene>
    <name evidence="2" type="ORF">C8E02_3448</name>
    <name evidence="1" type="ORF">PQU93_00170</name>
</gene>
<evidence type="ECO:0000313" key="1">
    <source>
        <dbReference type="EMBL" id="MDC7689200.1"/>
    </source>
</evidence>
<organism evidence="2 3">
    <name type="scientific">Vogesella indigofera</name>
    <name type="common">Pseudomonas indigofera</name>
    <dbReference type="NCBI Taxonomy" id="45465"/>
    <lineage>
        <taxon>Bacteria</taxon>
        <taxon>Pseudomonadati</taxon>
        <taxon>Pseudomonadota</taxon>
        <taxon>Betaproteobacteria</taxon>
        <taxon>Neisseriales</taxon>
        <taxon>Chromobacteriaceae</taxon>
        <taxon>Vogesella</taxon>
    </lineage>
</organism>
<dbReference type="EMBL" id="JAQQKY010000001">
    <property type="protein sequence ID" value="MDC7689200.1"/>
    <property type="molecule type" value="Genomic_DNA"/>
</dbReference>
<dbReference type="AlphaFoldDB" id="A0A495AW73"/>
<keyword evidence="4" id="KW-1185">Reference proteome</keyword>
<protein>
    <recommendedName>
        <fullName evidence="5">Lipoprotein</fullName>
    </recommendedName>
</protein>
<evidence type="ECO:0000313" key="4">
    <source>
        <dbReference type="Proteomes" id="UP001221566"/>
    </source>
</evidence>